<dbReference type="eggNOG" id="COG1734">
    <property type="taxonomic scope" value="Bacteria"/>
</dbReference>
<evidence type="ECO:0000256" key="2">
    <source>
        <dbReference type="ARBA" id="ARBA00022771"/>
    </source>
</evidence>
<dbReference type="AlphaFoldDB" id="A0A0T6LXF8"/>
<organism evidence="8 9">
    <name type="scientific">Wenjunlia vitaminophila</name>
    <name type="common">Streptomyces vitaminophilus</name>
    <dbReference type="NCBI Taxonomy" id="76728"/>
    <lineage>
        <taxon>Bacteria</taxon>
        <taxon>Bacillati</taxon>
        <taxon>Actinomycetota</taxon>
        <taxon>Actinomycetes</taxon>
        <taxon>Kitasatosporales</taxon>
        <taxon>Streptomycetaceae</taxon>
        <taxon>Wenjunlia</taxon>
    </lineage>
</organism>
<dbReference type="PROSITE" id="PS51128">
    <property type="entry name" value="ZF_DKSA_2"/>
    <property type="match status" value="1"/>
</dbReference>
<evidence type="ECO:0000256" key="4">
    <source>
        <dbReference type="PROSITE-ProRule" id="PRU00510"/>
    </source>
</evidence>
<keyword evidence="3" id="KW-0862">Zinc</keyword>
<feature type="domain" description="Zinc finger DksA/TraR C4-type" evidence="6">
    <location>
        <begin position="79"/>
        <end position="108"/>
    </location>
</feature>
<dbReference type="PANTHER" id="PTHR33823">
    <property type="entry name" value="RNA POLYMERASE-BINDING TRANSCRIPTION FACTOR DKSA-RELATED"/>
    <property type="match status" value="1"/>
</dbReference>
<reference evidence="8 9" key="1">
    <citation type="submission" date="2015-10" db="EMBL/GenBank/DDBJ databases">
        <title>Draft genome sequence of pyrrolomycin-producing Streptomyces vitaminophilus.</title>
        <authorList>
            <person name="Graham D.E."/>
            <person name="Mahan K.M."/>
            <person name="Klingeman D.M."/>
            <person name="Hettich R.L."/>
            <person name="Parry R.J."/>
        </authorList>
    </citation>
    <scope>NUCLEOTIDE SEQUENCE [LARGE SCALE GENOMIC DNA]</scope>
    <source>
        <strain evidence="8 9">ATCC 31673</strain>
    </source>
</reference>
<comment type="caution">
    <text evidence="8">The sequence shown here is derived from an EMBL/GenBank/DDBJ whole genome shotgun (WGS) entry which is preliminary data.</text>
</comment>
<evidence type="ECO:0000256" key="3">
    <source>
        <dbReference type="ARBA" id="ARBA00022833"/>
    </source>
</evidence>
<keyword evidence="2" id="KW-0863">Zinc-finger</keyword>
<dbReference type="SUPFAM" id="SSF57716">
    <property type="entry name" value="Glucocorticoid receptor-like (DNA-binding domain)"/>
    <property type="match status" value="1"/>
</dbReference>
<keyword evidence="1" id="KW-0479">Metal-binding</keyword>
<evidence type="ECO:0000256" key="5">
    <source>
        <dbReference type="SAM" id="MobiDB-lite"/>
    </source>
</evidence>
<dbReference type="Proteomes" id="UP000050867">
    <property type="component" value="Unassembled WGS sequence"/>
</dbReference>
<dbReference type="EMBL" id="LLZU01000005">
    <property type="protein sequence ID" value="KRV50769.1"/>
    <property type="molecule type" value="Genomic_DNA"/>
</dbReference>
<sequence>MDAHNADLTHEDLAVLREDLHEQRRFRQEQLQQLQATPPGEPGHHAASQTEVHAKLAASARMVLTDVEQALERMDEGCYGSCQRCGRPVSLARLLIVPQARYCGCCQQAGGAGR</sequence>
<dbReference type="InterPro" id="IPR000962">
    <property type="entry name" value="Znf_DskA_TraR"/>
</dbReference>
<feature type="region of interest" description="Disordered" evidence="5">
    <location>
        <begin position="30"/>
        <end position="52"/>
    </location>
</feature>
<evidence type="ECO:0000259" key="6">
    <source>
        <dbReference type="Pfam" id="PF01258"/>
    </source>
</evidence>
<evidence type="ECO:0000256" key="1">
    <source>
        <dbReference type="ARBA" id="ARBA00022723"/>
    </source>
</evidence>
<proteinExistence type="predicted"/>
<name>A0A0T6LXF8_WENVI</name>
<gene>
    <name evidence="7" type="ORF">AQ490_16575</name>
    <name evidence="8" type="ORF">AQ490_16740</name>
</gene>
<protein>
    <recommendedName>
        <fullName evidence="6">Zinc finger DksA/TraR C4-type domain-containing protein</fullName>
    </recommendedName>
</protein>
<evidence type="ECO:0000313" key="9">
    <source>
        <dbReference type="Proteomes" id="UP000050867"/>
    </source>
</evidence>
<dbReference type="EMBL" id="LLZU01000005">
    <property type="protein sequence ID" value="KRV50772.1"/>
    <property type="molecule type" value="Genomic_DNA"/>
</dbReference>
<dbReference type="PANTHER" id="PTHR33823:SF4">
    <property type="entry name" value="GENERAL STRESS PROTEIN 16O"/>
    <property type="match status" value="1"/>
</dbReference>
<evidence type="ECO:0000313" key="7">
    <source>
        <dbReference type="EMBL" id="KRV50769.1"/>
    </source>
</evidence>
<dbReference type="Gene3D" id="1.20.120.910">
    <property type="entry name" value="DksA, coiled-coil domain"/>
    <property type="match status" value="1"/>
</dbReference>
<accession>A0A0T6LXF8</accession>
<dbReference type="GO" id="GO:0008270">
    <property type="term" value="F:zinc ion binding"/>
    <property type="evidence" value="ECO:0007669"/>
    <property type="project" value="UniProtKB-KW"/>
</dbReference>
<evidence type="ECO:0000313" key="8">
    <source>
        <dbReference type="EMBL" id="KRV50772.1"/>
    </source>
</evidence>
<dbReference type="OrthoDB" id="1121111at2"/>
<feature type="zinc finger region" description="dksA C4-type" evidence="4">
    <location>
        <begin position="82"/>
        <end position="106"/>
    </location>
</feature>
<dbReference type="Pfam" id="PF01258">
    <property type="entry name" value="zf-dskA_traR"/>
    <property type="match status" value="1"/>
</dbReference>
<dbReference type="STRING" id="76728.AQ490_16575"/>
<keyword evidence="9" id="KW-1185">Reference proteome</keyword>